<evidence type="ECO:0000256" key="6">
    <source>
        <dbReference type="ARBA" id="ARBA00022882"/>
    </source>
</evidence>
<keyword evidence="5" id="KW-0631">Potassium channel</keyword>
<evidence type="ECO:0000256" key="5">
    <source>
        <dbReference type="ARBA" id="ARBA00022826"/>
    </source>
</evidence>
<keyword evidence="7" id="KW-0630">Potassium</keyword>
<evidence type="ECO:0000256" key="1">
    <source>
        <dbReference type="ARBA" id="ARBA00004141"/>
    </source>
</evidence>
<dbReference type="GeneID" id="17305815"/>
<dbReference type="Pfam" id="PF00520">
    <property type="entry name" value="Ion_trans"/>
    <property type="match status" value="1"/>
</dbReference>
<sequence length="683" mass="76990">MYQPGSHFQAWQLSQRSTSIVRRVFGIHGGIGRRGGSRLIHPLSPFSKNLAFVSGVALIYCCITTPIQLSFLWNRPVCPRPIELPVDMAAEAVFVIELALAFFTGFYRVDGEYVDDLNVVASSYLRGSLIFDAITTAPISWVEFFVLLGICKQETDLSYADFGYIFARAPLRMLRPLRMIKVFRLLRLIRMMSSISEYNSSFSLWVRKALYLLVTLVVLAHICLCAFWLVKELTNESLVDFVSSYGLDDGDLWGKYILSAYFVNTVFTTVGFGDVTGTNTAERLFCIFLLWIGTTCFAVFVSEMQETVVKMNARGNSRKERLEDAKITLQACNCDKLLYEEILSWVNFSHTIDQDQEETLKLMKSLPDDLREKLAQCIDRGVLAGMPVFSTVLTMVSSPFLPSFLCALILEAEYMLLRLNEVVATEREIVDCLYIILRGSVKVVSDSGDSIETQVFLSSGDYFGEFASIGFVMGPSPSQLLVKSMSMGEAIIIFERWAALVQQLLNANREGTMDWTSVAAELTSTGSVRHGSMFKVTEWTKKGEAVDCKLMFEEELGGELVGEGRAVRVRCLSAIGQMLWSEEATEVESLLLLDETVEAQTRLEMMISDGERRKFEFASVREKQKFVDLLVAANREIAVRSGANSLKRDDKRVRVSEIVVEEAEEKEEENFHVGSFFHQQHQQ</sequence>
<dbReference type="eggNOG" id="KOG0498">
    <property type="taxonomic scope" value="Eukaryota"/>
</dbReference>
<evidence type="ECO:0000256" key="12">
    <source>
        <dbReference type="SAM" id="Phobius"/>
    </source>
</evidence>
<dbReference type="HOGENOM" id="CLU_403069_0_0_1"/>
<dbReference type="GO" id="GO:0034702">
    <property type="term" value="C:monoatomic ion channel complex"/>
    <property type="evidence" value="ECO:0007669"/>
    <property type="project" value="UniProtKB-KW"/>
</dbReference>
<reference evidence="16" key="2">
    <citation type="submission" date="2012-11" db="EMBL/GenBank/DDBJ databases">
        <authorList>
            <person name="Kuo A."/>
            <person name="Curtis B.A."/>
            <person name="Tanifuji G."/>
            <person name="Burki F."/>
            <person name="Gruber A."/>
            <person name="Irimia M."/>
            <person name="Maruyama S."/>
            <person name="Arias M.C."/>
            <person name="Ball S.G."/>
            <person name="Gile G.H."/>
            <person name="Hirakawa Y."/>
            <person name="Hopkins J.F."/>
            <person name="Rensing S.A."/>
            <person name="Schmutz J."/>
            <person name="Symeonidi A."/>
            <person name="Elias M."/>
            <person name="Eveleigh R.J."/>
            <person name="Herman E.K."/>
            <person name="Klute M.J."/>
            <person name="Nakayama T."/>
            <person name="Obornik M."/>
            <person name="Reyes-Prieto A."/>
            <person name="Armbrust E.V."/>
            <person name="Aves S.J."/>
            <person name="Beiko R.G."/>
            <person name="Coutinho P."/>
            <person name="Dacks J.B."/>
            <person name="Durnford D.G."/>
            <person name="Fast N.M."/>
            <person name="Green B.R."/>
            <person name="Grisdale C."/>
            <person name="Hempe F."/>
            <person name="Henrissat B."/>
            <person name="Hoppner M.P."/>
            <person name="Ishida K.-I."/>
            <person name="Kim E."/>
            <person name="Koreny L."/>
            <person name="Kroth P.G."/>
            <person name="Liu Y."/>
            <person name="Malik S.-B."/>
            <person name="Maier U.G."/>
            <person name="McRose D."/>
            <person name="Mock T."/>
            <person name="Neilson J.A."/>
            <person name="Onodera N.T."/>
            <person name="Poole A.M."/>
            <person name="Pritham E.J."/>
            <person name="Richards T.A."/>
            <person name="Rocap G."/>
            <person name="Roy S.W."/>
            <person name="Sarai C."/>
            <person name="Schaack S."/>
            <person name="Shirato S."/>
            <person name="Slamovits C.H."/>
            <person name="Spencer D.F."/>
            <person name="Suzuki S."/>
            <person name="Worden A.Z."/>
            <person name="Zauner S."/>
            <person name="Barry K."/>
            <person name="Bell C."/>
            <person name="Bharti A.K."/>
            <person name="Crow J.A."/>
            <person name="Grimwood J."/>
            <person name="Kramer R."/>
            <person name="Lindquist E."/>
            <person name="Lucas S."/>
            <person name="Salamov A."/>
            <person name="McFadden G.I."/>
            <person name="Lane C.E."/>
            <person name="Keeling P.J."/>
            <person name="Gray M.W."/>
            <person name="Grigoriev I.V."/>
            <person name="Archibald J.M."/>
        </authorList>
    </citation>
    <scope>NUCLEOTIDE SEQUENCE</scope>
    <source>
        <strain evidence="16">CCMP2712</strain>
    </source>
</reference>
<dbReference type="GO" id="GO:0005886">
    <property type="term" value="C:plasma membrane"/>
    <property type="evidence" value="ECO:0007669"/>
    <property type="project" value="TreeGrafter"/>
</dbReference>
<dbReference type="InterPro" id="IPR000595">
    <property type="entry name" value="cNMP-bd_dom"/>
</dbReference>
<evidence type="ECO:0000313" key="14">
    <source>
        <dbReference type="EMBL" id="EKX49144.1"/>
    </source>
</evidence>
<feature type="transmembrane region" description="Helical" evidence="12">
    <location>
        <begin position="209"/>
        <end position="230"/>
    </location>
</feature>
<dbReference type="RefSeq" id="XP_005836124.1">
    <property type="nucleotide sequence ID" value="XM_005836067.1"/>
</dbReference>
<dbReference type="PANTHER" id="PTHR10217:SF435">
    <property type="entry name" value="POTASSIUM VOLTAGE-GATED CHANNEL PROTEIN EAG"/>
    <property type="match status" value="1"/>
</dbReference>
<keyword evidence="9" id="KW-0406">Ion transport</keyword>
<dbReference type="KEGG" id="gtt:GUITHDRAFT_136308"/>
<dbReference type="EMBL" id="JH992983">
    <property type="protein sequence ID" value="EKX49144.1"/>
    <property type="molecule type" value="Genomic_DNA"/>
</dbReference>
<reference evidence="14 16" key="1">
    <citation type="journal article" date="2012" name="Nature">
        <title>Algal genomes reveal evolutionary mosaicism and the fate of nucleomorphs.</title>
        <authorList>
            <consortium name="DOE Joint Genome Institute"/>
            <person name="Curtis B.A."/>
            <person name="Tanifuji G."/>
            <person name="Burki F."/>
            <person name="Gruber A."/>
            <person name="Irimia M."/>
            <person name="Maruyama S."/>
            <person name="Arias M.C."/>
            <person name="Ball S.G."/>
            <person name="Gile G.H."/>
            <person name="Hirakawa Y."/>
            <person name="Hopkins J.F."/>
            <person name="Kuo A."/>
            <person name="Rensing S.A."/>
            <person name="Schmutz J."/>
            <person name="Symeonidi A."/>
            <person name="Elias M."/>
            <person name="Eveleigh R.J."/>
            <person name="Herman E.K."/>
            <person name="Klute M.J."/>
            <person name="Nakayama T."/>
            <person name="Obornik M."/>
            <person name="Reyes-Prieto A."/>
            <person name="Armbrust E.V."/>
            <person name="Aves S.J."/>
            <person name="Beiko R.G."/>
            <person name="Coutinho P."/>
            <person name="Dacks J.B."/>
            <person name="Durnford D.G."/>
            <person name="Fast N.M."/>
            <person name="Green B.R."/>
            <person name="Grisdale C.J."/>
            <person name="Hempel F."/>
            <person name="Henrissat B."/>
            <person name="Hoppner M.P."/>
            <person name="Ishida K."/>
            <person name="Kim E."/>
            <person name="Koreny L."/>
            <person name="Kroth P.G."/>
            <person name="Liu Y."/>
            <person name="Malik S.B."/>
            <person name="Maier U.G."/>
            <person name="McRose D."/>
            <person name="Mock T."/>
            <person name="Neilson J.A."/>
            <person name="Onodera N.T."/>
            <person name="Poole A.M."/>
            <person name="Pritham E.J."/>
            <person name="Richards T.A."/>
            <person name="Rocap G."/>
            <person name="Roy S.W."/>
            <person name="Sarai C."/>
            <person name="Schaack S."/>
            <person name="Shirato S."/>
            <person name="Slamovits C.H."/>
            <person name="Spencer D.F."/>
            <person name="Suzuki S."/>
            <person name="Worden A.Z."/>
            <person name="Zauner S."/>
            <person name="Barry K."/>
            <person name="Bell C."/>
            <person name="Bharti A.K."/>
            <person name="Crow J.A."/>
            <person name="Grimwood J."/>
            <person name="Kramer R."/>
            <person name="Lindquist E."/>
            <person name="Lucas S."/>
            <person name="Salamov A."/>
            <person name="McFadden G.I."/>
            <person name="Lane C.E."/>
            <person name="Keeling P.J."/>
            <person name="Gray M.W."/>
            <person name="Grigoriev I.V."/>
            <person name="Archibald J.M."/>
        </authorList>
    </citation>
    <scope>NUCLEOTIDE SEQUENCE</scope>
    <source>
        <strain evidence="14 16">CCMP2712</strain>
    </source>
</reference>
<dbReference type="PANTHER" id="PTHR10217">
    <property type="entry name" value="VOLTAGE AND LIGAND GATED POTASSIUM CHANNEL"/>
    <property type="match status" value="1"/>
</dbReference>
<dbReference type="InterPro" id="IPR050818">
    <property type="entry name" value="KCNH_animal-type"/>
</dbReference>
<gene>
    <name evidence="14" type="ORF">GUITHDRAFT_136308</name>
</gene>
<feature type="domain" description="Cyclic nucleotide-binding" evidence="13">
    <location>
        <begin position="409"/>
        <end position="467"/>
    </location>
</feature>
<feature type="transmembrane region" description="Helical" evidence="12">
    <location>
        <begin position="129"/>
        <end position="150"/>
    </location>
</feature>
<keyword evidence="8 12" id="KW-1133">Transmembrane helix</keyword>
<keyword evidence="2" id="KW-0813">Transport</keyword>
<dbReference type="PROSITE" id="PS50042">
    <property type="entry name" value="CNMP_BINDING_3"/>
    <property type="match status" value="1"/>
</dbReference>
<comment type="subcellular location">
    <subcellularLocation>
        <location evidence="1">Membrane</location>
        <topology evidence="1">Multi-pass membrane protein</topology>
    </subcellularLocation>
</comment>
<dbReference type="GO" id="GO:0005249">
    <property type="term" value="F:voltage-gated potassium channel activity"/>
    <property type="evidence" value="ECO:0007669"/>
    <property type="project" value="InterPro"/>
</dbReference>
<evidence type="ECO:0000256" key="2">
    <source>
        <dbReference type="ARBA" id="ARBA00022448"/>
    </source>
</evidence>
<dbReference type="Gene3D" id="1.10.287.70">
    <property type="match status" value="1"/>
</dbReference>
<evidence type="ECO:0000313" key="16">
    <source>
        <dbReference type="Proteomes" id="UP000011087"/>
    </source>
</evidence>
<dbReference type="GO" id="GO:0042391">
    <property type="term" value="P:regulation of membrane potential"/>
    <property type="evidence" value="ECO:0007669"/>
    <property type="project" value="TreeGrafter"/>
</dbReference>
<keyword evidence="6" id="KW-0851">Voltage-gated channel</keyword>
<dbReference type="Proteomes" id="UP000011087">
    <property type="component" value="Unassembled WGS sequence"/>
</dbReference>
<dbReference type="InterPro" id="IPR018490">
    <property type="entry name" value="cNMP-bd_dom_sf"/>
</dbReference>
<dbReference type="PaxDb" id="55529-EKX49144"/>
<dbReference type="Pfam" id="PF00027">
    <property type="entry name" value="cNMP_binding"/>
    <property type="match status" value="1"/>
</dbReference>
<dbReference type="InterPro" id="IPR003938">
    <property type="entry name" value="K_chnl_volt-dep_EAG/ELK/ERG"/>
</dbReference>
<accession>L1JLS3</accession>
<evidence type="ECO:0000256" key="8">
    <source>
        <dbReference type="ARBA" id="ARBA00022989"/>
    </source>
</evidence>
<keyword evidence="4 12" id="KW-0812">Transmembrane</keyword>
<feature type="transmembrane region" description="Helical" evidence="12">
    <location>
        <begin position="84"/>
        <end position="109"/>
    </location>
</feature>
<evidence type="ECO:0000256" key="9">
    <source>
        <dbReference type="ARBA" id="ARBA00023065"/>
    </source>
</evidence>
<dbReference type="InterPro" id="IPR014710">
    <property type="entry name" value="RmlC-like_jellyroll"/>
</dbReference>
<feature type="transmembrane region" description="Helical" evidence="12">
    <location>
        <begin position="253"/>
        <end position="272"/>
    </location>
</feature>
<dbReference type="PRINTS" id="PR01463">
    <property type="entry name" value="EAGCHANLFMLY"/>
</dbReference>
<dbReference type="AlphaFoldDB" id="L1JLS3"/>
<evidence type="ECO:0000256" key="4">
    <source>
        <dbReference type="ARBA" id="ARBA00022692"/>
    </source>
</evidence>
<organism evidence="14">
    <name type="scientific">Guillardia theta (strain CCMP2712)</name>
    <name type="common">Cryptophyte</name>
    <dbReference type="NCBI Taxonomy" id="905079"/>
    <lineage>
        <taxon>Eukaryota</taxon>
        <taxon>Cryptophyceae</taxon>
        <taxon>Pyrenomonadales</taxon>
        <taxon>Geminigeraceae</taxon>
        <taxon>Guillardia</taxon>
    </lineage>
</organism>
<dbReference type="OrthoDB" id="421226at2759"/>
<keyword evidence="16" id="KW-1185">Reference proteome</keyword>
<keyword evidence="11" id="KW-0407">Ion channel</keyword>
<keyword evidence="10 12" id="KW-0472">Membrane</keyword>
<dbReference type="Gene3D" id="2.60.120.10">
    <property type="entry name" value="Jelly Rolls"/>
    <property type="match status" value="1"/>
</dbReference>
<reference evidence="15" key="3">
    <citation type="submission" date="2016-03" db="UniProtKB">
        <authorList>
            <consortium name="EnsemblProtists"/>
        </authorList>
    </citation>
    <scope>IDENTIFICATION</scope>
</reference>
<evidence type="ECO:0000256" key="10">
    <source>
        <dbReference type="ARBA" id="ARBA00023136"/>
    </source>
</evidence>
<dbReference type="SUPFAM" id="SSF81324">
    <property type="entry name" value="Voltage-gated potassium channels"/>
    <property type="match status" value="1"/>
</dbReference>
<feature type="transmembrane region" description="Helical" evidence="12">
    <location>
        <begin position="284"/>
        <end position="302"/>
    </location>
</feature>
<evidence type="ECO:0000259" key="13">
    <source>
        <dbReference type="PROSITE" id="PS50042"/>
    </source>
</evidence>
<dbReference type="InterPro" id="IPR005821">
    <property type="entry name" value="Ion_trans_dom"/>
</dbReference>
<evidence type="ECO:0000256" key="7">
    <source>
        <dbReference type="ARBA" id="ARBA00022958"/>
    </source>
</evidence>
<evidence type="ECO:0000313" key="15">
    <source>
        <dbReference type="EnsemblProtists" id="EKX49144"/>
    </source>
</evidence>
<dbReference type="SUPFAM" id="SSF51206">
    <property type="entry name" value="cAMP-binding domain-like"/>
    <property type="match status" value="1"/>
</dbReference>
<feature type="transmembrane region" description="Helical" evidence="12">
    <location>
        <begin position="50"/>
        <end position="72"/>
    </location>
</feature>
<dbReference type="EnsemblProtists" id="EKX49144">
    <property type="protein sequence ID" value="EKX49144"/>
    <property type="gene ID" value="GUITHDRAFT_136308"/>
</dbReference>
<evidence type="ECO:0000256" key="3">
    <source>
        <dbReference type="ARBA" id="ARBA00022538"/>
    </source>
</evidence>
<dbReference type="CDD" id="cd00038">
    <property type="entry name" value="CAP_ED"/>
    <property type="match status" value="1"/>
</dbReference>
<proteinExistence type="predicted"/>
<name>L1JLS3_GUITC</name>
<keyword evidence="3" id="KW-0633">Potassium transport</keyword>
<evidence type="ECO:0000256" key="11">
    <source>
        <dbReference type="ARBA" id="ARBA00023303"/>
    </source>
</evidence>
<protein>
    <recommendedName>
        <fullName evidence="13">Cyclic nucleotide-binding domain-containing protein</fullName>
    </recommendedName>
</protein>